<comment type="caution">
    <text evidence="1">The sequence shown here is derived from an EMBL/GenBank/DDBJ whole genome shotgun (WGS) entry which is preliminary data.</text>
</comment>
<accession>A0A7L4ZZ86</accession>
<dbReference type="Pfam" id="PF06724">
    <property type="entry name" value="DUF1206"/>
    <property type="match status" value="3"/>
</dbReference>
<evidence type="ECO:0000313" key="1">
    <source>
        <dbReference type="EMBL" id="KAA9333228.1"/>
    </source>
</evidence>
<dbReference type="EMBL" id="VTWU01000003">
    <property type="protein sequence ID" value="KAA9333228.1"/>
    <property type="molecule type" value="Genomic_DNA"/>
</dbReference>
<reference evidence="1 2" key="1">
    <citation type="submission" date="2019-09" db="EMBL/GenBank/DDBJ databases">
        <title>Genome sequence of Hymenobacter sp. M3.</title>
        <authorList>
            <person name="Srinivasan S."/>
        </authorList>
    </citation>
    <scope>NUCLEOTIDE SEQUENCE [LARGE SCALE GENOMIC DNA]</scope>
    <source>
        <strain evidence="1 2">M3</strain>
    </source>
</reference>
<organism evidence="1 2">
    <name type="scientific">Hymenobacter busanensis</name>
    <dbReference type="NCBI Taxonomy" id="2607656"/>
    <lineage>
        <taxon>Bacteria</taxon>
        <taxon>Pseudomonadati</taxon>
        <taxon>Bacteroidota</taxon>
        <taxon>Cytophagia</taxon>
        <taxon>Cytophagales</taxon>
        <taxon>Hymenobacteraceae</taxon>
        <taxon>Hymenobacter</taxon>
    </lineage>
</organism>
<dbReference type="RefSeq" id="WP_151078648.1">
    <property type="nucleotide sequence ID" value="NZ_CP047647.1"/>
</dbReference>
<name>A0A7L4ZZ86_9BACT</name>
<sequence length="271" mass="29560">MPSLAPFPSLSAPERAFWLIARLGLVAQGVVYLLLGILAIMAAEGVRTTADRDQALLTISRLPLGRWLLALLAVGLAGYVLWRFAQAAFNTENCSYDTVGICKRVFFACSALGYGWLAYYAAWLALLAHVPEGESQRSLISRLMHQPYGPWLLGAVALGVIGVAMFQVYQAFSGTIASEVNGRRLAEYPWQLVYRIGQVGYVARGVVWGLLGYYLLLAAWHSNPREARDTDGAFDLLGTMGPGVLLAVAAGFVAYGVYMLVRARYPLLPRP</sequence>
<evidence type="ECO:0000313" key="2">
    <source>
        <dbReference type="Proteomes" id="UP000326380"/>
    </source>
</evidence>
<protein>
    <submittedName>
        <fullName evidence="1">DUF1206 domain-containing protein</fullName>
    </submittedName>
</protein>
<dbReference type="Proteomes" id="UP000326380">
    <property type="component" value="Unassembled WGS sequence"/>
</dbReference>
<proteinExistence type="predicted"/>
<dbReference type="AlphaFoldDB" id="A0A7L4ZZ86"/>
<gene>
    <name evidence="1" type="ORF">F0P96_09630</name>
</gene>
<dbReference type="InterPro" id="IPR009597">
    <property type="entry name" value="DUF1206"/>
</dbReference>
<keyword evidence="2" id="KW-1185">Reference proteome</keyword>